<evidence type="ECO:0000256" key="13">
    <source>
        <dbReference type="PIRSR" id="PIRSR006247-1"/>
    </source>
</evidence>
<feature type="transmembrane region" description="Helical" evidence="14">
    <location>
        <begin position="70"/>
        <end position="93"/>
    </location>
</feature>
<evidence type="ECO:0000256" key="9">
    <source>
        <dbReference type="ARBA" id="ARBA00022989"/>
    </source>
</evidence>
<dbReference type="Proteomes" id="UP000215181">
    <property type="component" value="Unassembled WGS sequence"/>
</dbReference>
<dbReference type="OrthoDB" id="9810952at2"/>
<dbReference type="InterPro" id="IPR004772">
    <property type="entry name" value="TrkH"/>
</dbReference>
<dbReference type="GO" id="GO:0005886">
    <property type="term" value="C:plasma membrane"/>
    <property type="evidence" value="ECO:0007669"/>
    <property type="project" value="UniProtKB-SubCell"/>
</dbReference>
<dbReference type="RefSeq" id="WP_094267495.1">
    <property type="nucleotide sequence ID" value="NZ_NOIH01000005.1"/>
</dbReference>
<comment type="caution">
    <text evidence="15">The sequence shown here is derived from an EMBL/GenBank/DDBJ whole genome shotgun (WGS) entry which is preliminary data.</text>
</comment>
<dbReference type="PANTHER" id="PTHR32024:SF2">
    <property type="entry name" value="TRK SYSTEM POTASSIUM UPTAKE PROTEIN TRKG-RELATED"/>
    <property type="match status" value="1"/>
</dbReference>
<dbReference type="Pfam" id="PF02386">
    <property type="entry name" value="TrkH"/>
    <property type="match status" value="1"/>
</dbReference>
<feature type="binding site" evidence="13">
    <location>
        <position position="220"/>
    </location>
    <ligand>
        <name>K(+)</name>
        <dbReference type="ChEBI" id="CHEBI:29103"/>
    </ligand>
</feature>
<keyword evidence="5 12" id="KW-0997">Cell inner membrane</keyword>
<accession>A0A235F0N8</accession>
<keyword evidence="13" id="KW-0479">Metal-binding</keyword>
<evidence type="ECO:0000256" key="14">
    <source>
        <dbReference type="SAM" id="Phobius"/>
    </source>
</evidence>
<feature type="binding site" evidence="13">
    <location>
        <position position="111"/>
    </location>
    <ligand>
        <name>K(+)</name>
        <dbReference type="ChEBI" id="CHEBI:29103"/>
    </ligand>
</feature>
<dbReference type="GO" id="GO:0015379">
    <property type="term" value="F:potassium:chloride symporter activity"/>
    <property type="evidence" value="ECO:0007669"/>
    <property type="project" value="InterPro"/>
</dbReference>
<keyword evidence="10 12" id="KW-0406">Ion transport</keyword>
<evidence type="ECO:0000256" key="10">
    <source>
        <dbReference type="ARBA" id="ARBA00023065"/>
    </source>
</evidence>
<keyword evidence="3 12" id="KW-0813">Transport</keyword>
<evidence type="ECO:0000313" key="16">
    <source>
        <dbReference type="Proteomes" id="UP000215181"/>
    </source>
</evidence>
<feature type="binding site" evidence="13">
    <location>
        <position position="435"/>
    </location>
    <ligand>
        <name>K(+)</name>
        <dbReference type="ChEBI" id="CHEBI:29103"/>
    </ligand>
</feature>
<keyword evidence="6 12" id="KW-0633">Potassium transport</keyword>
<feature type="transmembrane region" description="Helical" evidence="14">
    <location>
        <begin position="7"/>
        <end position="32"/>
    </location>
</feature>
<keyword evidence="4 12" id="KW-1003">Cell membrane</keyword>
<evidence type="ECO:0000256" key="2">
    <source>
        <dbReference type="ARBA" id="ARBA00009137"/>
    </source>
</evidence>
<name>A0A235F0N8_9RHOO</name>
<feature type="transmembrane region" description="Helical" evidence="14">
    <location>
        <begin position="133"/>
        <end position="153"/>
    </location>
</feature>
<dbReference type="PANTHER" id="PTHR32024">
    <property type="entry name" value="TRK SYSTEM POTASSIUM UPTAKE PROTEIN TRKG-RELATED"/>
    <property type="match status" value="1"/>
</dbReference>
<feature type="transmembrane region" description="Helical" evidence="14">
    <location>
        <begin position="236"/>
        <end position="255"/>
    </location>
</feature>
<protein>
    <recommendedName>
        <fullName evidence="12">Trk system potassium uptake protein</fullName>
    </recommendedName>
</protein>
<keyword evidence="16" id="KW-1185">Reference proteome</keyword>
<evidence type="ECO:0000313" key="15">
    <source>
        <dbReference type="EMBL" id="OYD54868.1"/>
    </source>
</evidence>
<feature type="transmembrane region" description="Helical" evidence="14">
    <location>
        <begin position="184"/>
        <end position="202"/>
    </location>
</feature>
<keyword evidence="7 14" id="KW-0812">Transmembrane</keyword>
<reference evidence="15 16" key="1">
    <citation type="submission" date="2017-07" db="EMBL/GenBank/DDBJ databases">
        <title>Thauera sp. KNDSS-Mac4 genome sequence and assembly.</title>
        <authorList>
            <person name="Mayilraj S."/>
        </authorList>
    </citation>
    <scope>NUCLEOTIDE SEQUENCE [LARGE SCALE GENOMIC DNA]</scope>
    <source>
        <strain evidence="15 16">KNDSS-Mac4</strain>
    </source>
</reference>
<evidence type="ECO:0000256" key="5">
    <source>
        <dbReference type="ARBA" id="ARBA00022519"/>
    </source>
</evidence>
<feature type="transmembrane region" description="Helical" evidence="14">
    <location>
        <begin position="393"/>
        <end position="417"/>
    </location>
</feature>
<dbReference type="GO" id="GO:0046872">
    <property type="term" value="F:metal ion binding"/>
    <property type="evidence" value="ECO:0007669"/>
    <property type="project" value="UniProtKB-KW"/>
</dbReference>
<proteinExistence type="inferred from homology"/>
<dbReference type="AlphaFoldDB" id="A0A235F0N8"/>
<evidence type="ECO:0000256" key="7">
    <source>
        <dbReference type="ARBA" id="ARBA00022692"/>
    </source>
</evidence>
<evidence type="ECO:0000256" key="8">
    <source>
        <dbReference type="ARBA" id="ARBA00022958"/>
    </source>
</evidence>
<keyword evidence="11 12" id="KW-0472">Membrane</keyword>
<comment type="subcellular location">
    <subcellularLocation>
        <location evidence="1 12">Cell inner membrane</location>
        <topology evidence="1 12">Multi-pass membrane protein</topology>
    </subcellularLocation>
</comment>
<feature type="transmembrane region" description="Helical" evidence="14">
    <location>
        <begin position="275"/>
        <end position="293"/>
    </location>
</feature>
<comment type="function">
    <text evidence="12">Low-affinity potassium transport system. Interacts with Trk system potassium uptake protein TrkA.</text>
</comment>
<organism evidence="15 16">
    <name type="scientific">Thauera propionica</name>
    <dbReference type="NCBI Taxonomy" id="2019431"/>
    <lineage>
        <taxon>Bacteria</taxon>
        <taxon>Pseudomonadati</taxon>
        <taxon>Pseudomonadota</taxon>
        <taxon>Betaproteobacteria</taxon>
        <taxon>Rhodocyclales</taxon>
        <taxon>Zoogloeaceae</taxon>
        <taxon>Thauera</taxon>
    </lineage>
</organism>
<dbReference type="InterPro" id="IPR003445">
    <property type="entry name" value="Cat_transpt"/>
</dbReference>
<feature type="binding site" evidence="13">
    <location>
        <position position="221"/>
    </location>
    <ligand>
        <name>K(+)</name>
        <dbReference type="ChEBI" id="CHEBI:29103"/>
    </ligand>
</feature>
<evidence type="ECO:0000256" key="1">
    <source>
        <dbReference type="ARBA" id="ARBA00004429"/>
    </source>
</evidence>
<dbReference type="PIRSF" id="PIRSF006247">
    <property type="entry name" value="TrkH"/>
    <property type="match status" value="1"/>
</dbReference>
<keyword evidence="9 14" id="KW-1133">Transmembrane helix</keyword>
<sequence length="485" mass="52317">MRAYFPVLSVLGLMLVLFGLLMGFPLAVSYFLDDGATQAYDIAMLASVGAGLSLWSLTRRARRDLHVSDGFLLVAATWMVMPVFGALPLMLYLPQLSFTDAYFEAASGLTTTGATVLTGLDALPVSINLWRSFMHWVGGMGVIVLMVAILPLLGIGGRQIFKAETPGPFKESGLTPRIAETAKGLWSVYVLLTIACGFALWFAGMAPWEAVIHAFSIMGLGGFSTKDASLGGFDSLPIEIVTIVFALLAGVNYATHYLALVRRKPSAYLLDPELRWFYGVLAVSIAFLTLYLIEGHTYDDGALALRHVAFHAVSLATSLGLATYDYTAWPMFAQVWILFLGSFAACSGSTGGGIKMMRAILLYKQVYREILRALHPSAVVPLRLGGQSVSNDVLHAVLSFGFMYMVSIVSLTLVLVASGLELVTAFSGVVACINNTGPGLAAVGPAGNFQGLNDFETWVLSFAMILGRLEIFTLLVVLTPTFWRR</sequence>
<comment type="similarity">
    <text evidence="2 12">Belongs to the TrkH potassium transport family.</text>
</comment>
<evidence type="ECO:0000256" key="3">
    <source>
        <dbReference type="ARBA" id="ARBA00022448"/>
    </source>
</evidence>
<evidence type="ECO:0000256" key="6">
    <source>
        <dbReference type="ARBA" id="ARBA00022538"/>
    </source>
</evidence>
<keyword evidence="8 12" id="KW-0630">Potassium</keyword>
<feature type="binding site" evidence="13">
    <location>
        <position position="112"/>
    </location>
    <ligand>
        <name>K(+)</name>
        <dbReference type="ChEBI" id="CHEBI:29103"/>
    </ligand>
</feature>
<feature type="transmembrane region" description="Helical" evidence="14">
    <location>
        <begin position="305"/>
        <end position="324"/>
    </location>
</feature>
<feature type="transmembrane region" description="Helical" evidence="14">
    <location>
        <begin position="458"/>
        <end position="483"/>
    </location>
</feature>
<evidence type="ECO:0000256" key="12">
    <source>
        <dbReference type="PIRNR" id="PIRNR006247"/>
    </source>
</evidence>
<gene>
    <name evidence="15" type="ORF">CGK74_05455</name>
</gene>
<evidence type="ECO:0000256" key="4">
    <source>
        <dbReference type="ARBA" id="ARBA00022475"/>
    </source>
</evidence>
<dbReference type="EMBL" id="NOIH01000005">
    <property type="protein sequence ID" value="OYD54868.1"/>
    <property type="molecule type" value="Genomic_DNA"/>
</dbReference>
<evidence type="ECO:0000256" key="11">
    <source>
        <dbReference type="ARBA" id="ARBA00023136"/>
    </source>
</evidence>
<feature type="transmembrane region" description="Helical" evidence="14">
    <location>
        <begin position="38"/>
        <end position="58"/>
    </location>
</feature>
<feature type="transmembrane region" description="Helical" evidence="14">
    <location>
        <begin position="336"/>
        <end position="354"/>
    </location>
</feature>